<comment type="caution">
    <text evidence="2">The sequence shown here is derived from an EMBL/GenBank/DDBJ whole genome shotgun (WGS) entry which is preliminary data.</text>
</comment>
<evidence type="ECO:0000313" key="3">
    <source>
        <dbReference type="Proteomes" id="UP000029629"/>
    </source>
</evidence>
<evidence type="ECO:0000313" key="2">
    <source>
        <dbReference type="EMBL" id="KGF25376.1"/>
    </source>
</evidence>
<evidence type="ECO:0000259" key="1">
    <source>
        <dbReference type="PROSITE" id="PS50943"/>
    </source>
</evidence>
<organism evidence="2 3">
    <name type="scientific">Oligella urethralis DNF00040</name>
    <dbReference type="NCBI Taxonomy" id="1401065"/>
    <lineage>
        <taxon>Bacteria</taxon>
        <taxon>Pseudomonadati</taxon>
        <taxon>Pseudomonadota</taxon>
        <taxon>Betaproteobacteria</taxon>
        <taxon>Burkholderiales</taxon>
        <taxon>Alcaligenaceae</taxon>
        <taxon>Oligella</taxon>
    </lineage>
</organism>
<keyword evidence="3" id="KW-1185">Reference proteome</keyword>
<dbReference type="Gene3D" id="1.10.260.40">
    <property type="entry name" value="lambda repressor-like DNA-binding domains"/>
    <property type="match status" value="1"/>
</dbReference>
<dbReference type="RefSeq" id="WP_036561071.1">
    <property type="nucleotide sequence ID" value="NZ_JRNI01000095.1"/>
</dbReference>
<feature type="domain" description="HTH cro/C1-type" evidence="1">
    <location>
        <begin position="58"/>
        <end position="112"/>
    </location>
</feature>
<dbReference type="Pfam" id="PF01381">
    <property type="entry name" value="HTH_3"/>
    <property type="match status" value="1"/>
</dbReference>
<dbReference type="CDD" id="cd00093">
    <property type="entry name" value="HTH_XRE"/>
    <property type="match status" value="1"/>
</dbReference>
<dbReference type="OrthoDB" id="5679339at2"/>
<dbReference type="AlphaFoldDB" id="A0A095YTB5"/>
<dbReference type="InterPro" id="IPR001387">
    <property type="entry name" value="Cro/C1-type_HTH"/>
</dbReference>
<reference evidence="2 3" key="1">
    <citation type="submission" date="2014-07" db="EMBL/GenBank/DDBJ databases">
        <authorList>
            <person name="McCorrison J."/>
            <person name="Sanka R."/>
            <person name="Torralba M."/>
            <person name="Gillis M."/>
            <person name="Haft D.H."/>
            <person name="Methe B."/>
            <person name="Sutton G."/>
            <person name="Nelson K.E."/>
        </authorList>
    </citation>
    <scope>NUCLEOTIDE SEQUENCE [LARGE SCALE GENOMIC DNA]</scope>
    <source>
        <strain evidence="2 3">DNF00040</strain>
    </source>
</reference>
<dbReference type="PROSITE" id="PS50943">
    <property type="entry name" value="HTH_CROC1"/>
    <property type="match status" value="1"/>
</dbReference>
<gene>
    <name evidence="2" type="ORF">HMPREF2130_11200</name>
</gene>
<dbReference type="SUPFAM" id="SSF47413">
    <property type="entry name" value="lambda repressor-like DNA-binding domains"/>
    <property type="match status" value="1"/>
</dbReference>
<dbReference type="InterPro" id="IPR010982">
    <property type="entry name" value="Lambda_DNA-bd_dom_sf"/>
</dbReference>
<dbReference type="SMART" id="SM00530">
    <property type="entry name" value="HTH_XRE"/>
    <property type="match status" value="1"/>
</dbReference>
<protein>
    <submittedName>
        <fullName evidence="2">XRE family transcriptional regulator</fullName>
    </submittedName>
</protein>
<name>A0A095YTB5_9BURK</name>
<dbReference type="EMBL" id="JRNI01000095">
    <property type="protein sequence ID" value="KGF25376.1"/>
    <property type="molecule type" value="Genomic_DNA"/>
</dbReference>
<sequence>MDVTNHTLVSKNGKPEYVVLPYADYLQLTRGKEPRIPIDGSTPHEVVKLEVDNGWSGIRAWREYLGLTQAEVAQRLNIAQPTYAQMEAPDAKPRKATKIRIAQALGISVEQL</sequence>
<dbReference type="Proteomes" id="UP000029629">
    <property type="component" value="Unassembled WGS sequence"/>
</dbReference>
<accession>A0A095YTB5</accession>
<proteinExistence type="predicted"/>
<dbReference type="eggNOG" id="COG3620">
    <property type="taxonomic scope" value="Bacteria"/>
</dbReference>
<dbReference type="GO" id="GO:0003677">
    <property type="term" value="F:DNA binding"/>
    <property type="evidence" value="ECO:0007669"/>
    <property type="project" value="InterPro"/>
</dbReference>